<proteinExistence type="inferred from homology"/>
<name>E6PV62_9ZZZZ</name>
<evidence type="ECO:0000256" key="2">
    <source>
        <dbReference type="ARBA" id="ARBA00022552"/>
    </source>
</evidence>
<dbReference type="CDD" id="cd02440">
    <property type="entry name" value="AdoMet_MTases"/>
    <property type="match status" value="1"/>
</dbReference>
<feature type="region of interest" description="Disordered" evidence="4">
    <location>
        <begin position="1"/>
        <end position="36"/>
    </location>
</feature>
<sequence>MQRLPASRAKEHASAVHGQAKVISPTSRRQHPAENASASERLDRLLLALQLPATPTQRAQLLAYLELLERWNRVYNLTAVRAPQQMFTLHLADCLALVPSLAARAPRRLLDVGSGGGLPGLVLAIMLPEMPIVLNDAVQKKCAFMQQAAAELRLPQVQVAHGRVERLTQPSFDCITSRAFSDLGTLIQLTTPLLGEGGCWAAMKGHAPQAELAALPVEIDAHVEALTVPDLDAQRCVVWMLRRSNSTPPNPVQGQ</sequence>
<evidence type="ECO:0000256" key="1">
    <source>
        <dbReference type="ARBA" id="ARBA00022490"/>
    </source>
</evidence>
<accession>E6PV62</accession>
<keyword evidence="3 5" id="KW-0808">Transferase</keyword>
<evidence type="ECO:0000256" key="3">
    <source>
        <dbReference type="ARBA" id="ARBA00022679"/>
    </source>
</evidence>
<protein>
    <submittedName>
        <fullName evidence="5">Putative Methyltransferase gidB (Glucose-inhibited division protein B)</fullName>
        <ecNumber evidence="5">2.1.-.-</ecNumber>
    </submittedName>
</protein>
<dbReference type="NCBIfam" id="TIGR00138">
    <property type="entry name" value="rsmG_gidB"/>
    <property type="match status" value="1"/>
</dbReference>
<evidence type="ECO:0000256" key="4">
    <source>
        <dbReference type="SAM" id="MobiDB-lite"/>
    </source>
</evidence>
<dbReference type="SUPFAM" id="SSF53335">
    <property type="entry name" value="S-adenosyl-L-methionine-dependent methyltransferases"/>
    <property type="match status" value="1"/>
</dbReference>
<dbReference type="GO" id="GO:0070043">
    <property type="term" value="F:rRNA (guanine-N7-)-methyltransferase activity"/>
    <property type="evidence" value="ECO:0007669"/>
    <property type="project" value="TreeGrafter"/>
</dbReference>
<dbReference type="HAMAP" id="MF_00074">
    <property type="entry name" value="16SrRNA_methyltr_G"/>
    <property type="match status" value="1"/>
</dbReference>
<keyword evidence="5" id="KW-0489">Methyltransferase</keyword>
<evidence type="ECO:0000313" key="5">
    <source>
        <dbReference type="EMBL" id="CBH98819.1"/>
    </source>
</evidence>
<keyword evidence="2" id="KW-0698">rRNA processing</keyword>
<dbReference type="GO" id="GO:0005829">
    <property type="term" value="C:cytosol"/>
    <property type="evidence" value="ECO:0007669"/>
    <property type="project" value="TreeGrafter"/>
</dbReference>
<dbReference type="EMBL" id="CABM01000062">
    <property type="protein sequence ID" value="CBH98819.1"/>
    <property type="molecule type" value="Genomic_DNA"/>
</dbReference>
<comment type="caution">
    <text evidence="5">The sequence shown here is derived from an EMBL/GenBank/DDBJ whole genome shotgun (WGS) entry which is preliminary data.</text>
</comment>
<dbReference type="AlphaFoldDB" id="E6PV62"/>
<organism evidence="5">
    <name type="scientific">mine drainage metagenome</name>
    <dbReference type="NCBI Taxonomy" id="410659"/>
    <lineage>
        <taxon>unclassified sequences</taxon>
        <taxon>metagenomes</taxon>
        <taxon>ecological metagenomes</taxon>
    </lineage>
</organism>
<dbReference type="EC" id="2.1.-.-" evidence="5"/>
<dbReference type="Gene3D" id="3.40.50.150">
    <property type="entry name" value="Vaccinia Virus protein VP39"/>
    <property type="match status" value="1"/>
</dbReference>
<dbReference type="InterPro" id="IPR029063">
    <property type="entry name" value="SAM-dependent_MTases_sf"/>
</dbReference>
<dbReference type="PANTHER" id="PTHR31760:SF0">
    <property type="entry name" value="S-ADENOSYL-L-METHIONINE-DEPENDENT METHYLTRANSFERASES SUPERFAMILY PROTEIN"/>
    <property type="match status" value="1"/>
</dbReference>
<gene>
    <name evidence="5" type="ORF">CARN2_0029</name>
</gene>
<reference evidence="5" key="1">
    <citation type="submission" date="2009-10" db="EMBL/GenBank/DDBJ databases">
        <title>Diversity of trophic interactions inside an arsenic-rich microbial ecosystem.</title>
        <authorList>
            <person name="Bertin P.N."/>
            <person name="Heinrich-Salmeron A."/>
            <person name="Pelletier E."/>
            <person name="Goulhen-Chollet F."/>
            <person name="Arsene-Ploetze F."/>
            <person name="Gallien S."/>
            <person name="Calteau A."/>
            <person name="Vallenet D."/>
            <person name="Casiot C."/>
            <person name="Chane-Woon-Ming B."/>
            <person name="Giloteaux L."/>
            <person name="Barakat M."/>
            <person name="Bonnefoy V."/>
            <person name="Bruneel O."/>
            <person name="Chandler M."/>
            <person name="Cleiss J."/>
            <person name="Duran R."/>
            <person name="Elbaz-Poulichet F."/>
            <person name="Fonknechten N."/>
            <person name="Lauga B."/>
            <person name="Mornico D."/>
            <person name="Ortet P."/>
            <person name="Schaeffer C."/>
            <person name="Siguier P."/>
            <person name="Alexander Thil Smith A."/>
            <person name="Van Dorsselaer A."/>
            <person name="Weissenbach J."/>
            <person name="Medigue C."/>
            <person name="Le Paslier D."/>
        </authorList>
    </citation>
    <scope>NUCLEOTIDE SEQUENCE</scope>
</reference>
<dbReference type="InterPro" id="IPR003682">
    <property type="entry name" value="rRNA_ssu_MeTfrase_G"/>
</dbReference>
<keyword evidence="1" id="KW-0963">Cytoplasm</keyword>
<dbReference type="Pfam" id="PF02527">
    <property type="entry name" value="GidB"/>
    <property type="match status" value="1"/>
</dbReference>
<dbReference type="PANTHER" id="PTHR31760">
    <property type="entry name" value="S-ADENOSYL-L-METHIONINE-DEPENDENT METHYLTRANSFERASES SUPERFAMILY PROTEIN"/>
    <property type="match status" value="1"/>
</dbReference>